<dbReference type="GO" id="GO:0003723">
    <property type="term" value="F:RNA binding"/>
    <property type="evidence" value="ECO:0007669"/>
    <property type="project" value="UniProtKB-KW"/>
</dbReference>
<comment type="caution">
    <text evidence="2">The sequence shown here is derived from an EMBL/GenBank/DDBJ whole genome shotgun (WGS) entry which is preliminary data.</text>
</comment>
<dbReference type="PANTHER" id="PTHR13734">
    <property type="entry name" value="TRNA-NUCLEOTIDYLTRANSFERASE"/>
    <property type="match status" value="1"/>
</dbReference>
<organism evidence="2 3">
    <name type="scientific">Jimgerdemannia flammicorona</name>
    <dbReference type="NCBI Taxonomy" id="994334"/>
    <lineage>
        <taxon>Eukaryota</taxon>
        <taxon>Fungi</taxon>
        <taxon>Fungi incertae sedis</taxon>
        <taxon>Mucoromycota</taxon>
        <taxon>Mucoromycotina</taxon>
        <taxon>Endogonomycetes</taxon>
        <taxon>Endogonales</taxon>
        <taxon>Endogonaceae</taxon>
        <taxon>Jimgerdemannia</taxon>
    </lineage>
</organism>
<name>A0A433PFJ6_9FUNG</name>
<evidence type="ECO:0000313" key="2">
    <source>
        <dbReference type="EMBL" id="RUS16307.1"/>
    </source>
</evidence>
<sequence length="292" mass="32297">MDCTQSCLRRHPSPSYTRGRCATQPSGWEPLRLSSGGYVWEGEDIGYHESQDPHHPFRLETIPVTSNYLRIRTPDERRSLYLAAILLPYTDMTILQKGKTQPAVQHVLKESIKSNNSDIETITKLHQSLPLVNDAVAKHAQSPLDREELGDSIHSLPKTLPHVYLTSFHPHNRPAGMLIRDANTRWPMAVQLALAVRLFDHQDAIAAGGTCEYGRGPKRGRGIRGSYGAGGHGKGVCTLLGIKPGRVISDILSDVMRWQLAHPEGTVEECAEFVKKEWSERVSGSAAKGKVG</sequence>
<protein>
    <submittedName>
        <fullName evidence="2">Uncharacterized protein</fullName>
    </submittedName>
</protein>
<proteinExistence type="predicted"/>
<reference evidence="2 3" key="1">
    <citation type="journal article" date="2018" name="New Phytol.">
        <title>Phylogenomics of Endogonaceae and evolution of mycorrhizas within Mucoromycota.</title>
        <authorList>
            <person name="Chang Y."/>
            <person name="Desiro A."/>
            <person name="Na H."/>
            <person name="Sandor L."/>
            <person name="Lipzen A."/>
            <person name="Clum A."/>
            <person name="Barry K."/>
            <person name="Grigoriev I.V."/>
            <person name="Martin F.M."/>
            <person name="Stajich J.E."/>
            <person name="Smith M.E."/>
            <person name="Bonito G."/>
            <person name="Spatafora J.W."/>
        </authorList>
    </citation>
    <scope>NUCLEOTIDE SEQUENCE [LARGE SCALE GENOMIC DNA]</scope>
    <source>
        <strain evidence="2 3">AD002</strain>
    </source>
</reference>
<dbReference type="EMBL" id="RBNJ01024406">
    <property type="protein sequence ID" value="RUS16307.1"/>
    <property type="molecule type" value="Genomic_DNA"/>
</dbReference>
<dbReference type="GO" id="GO:0001680">
    <property type="term" value="P:tRNA 3'-terminal CCA addition"/>
    <property type="evidence" value="ECO:0007669"/>
    <property type="project" value="TreeGrafter"/>
</dbReference>
<evidence type="ECO:0000313" key="3">
    <source>
        <dbReference type="Proteomes" id="UP000274822"/>
    </source>
</evidence>
<gene>
    <name evidence="2" type="ORF">BC938DRAFT_476620</name>
</gene>
<dbReference type="GO" id="GO:0052929">
    <property type="term" value="F:ATP:3'-cytidine-cytidine-tRNA adenylyltransferase activity"/>
    <property type="evidence" value="ECO:0007669"/>
    <property type="project" value="TreeGrafter"/>
</dbReference>
<dbReference type="Proteomes" id="UP000274822">
    <property type="component" value="Unassembled WGS sequence"/>
</dbReference>
<evidence type="ECO:0000256" key="1">
    <source>
        <dbReference type="ARBA" id="ARBA00022884"/>
    </source>
</evidence>
<dbReference type="AlphaFoldDB" id="A0A433PFJ6"/>
<dbReference type="GO" id="GO:0052927">
    <property type="term" value="F:CC tRNA cytidylyltransferase activity"/>
    <property type="evidence" value="ECO:0007669"/>
    <property type="project" value="TreeGrafter"/>
</dbReference>
<accession>A0A433PFJ6</accession>
<keyword evidence="1" id="KW-0694">RNA-binding</keyword>
<keyword evidence="3" id="KW-1185">Reference proteome</keyword>
<dbReference type="PANTHER" id="PTHR13734:SF5">
    <property type="entry name" value="CCA TRNA NUCLEOTIDYLTRANSFERASE, MITOCHONDRIAL"/>
    <property type="match status" value="1"/>
</dbReference>